<reference evidence="2" key="1">
    <citation type="journal article" date="2023" name="Front. Microbiol.">
        <title>Genomic-based phylogenetic and metabolic analyses of the genus Natronomonas, and description of Natronomonas aquatica sp. nov.</title>
        <authorList>
            <person name="Garcia-Roldan A."/>
            <person name="Duran-Viseras A."/>
            <person name="de la Haba R.R."/>
            <person name="Corral P."/>
            <person name="Sanchez-Porro C."/>
            <person name="Ventosa A."/>
        </authorList>
    </citation>
    <scope>NUCLEOTIDE SEQUENCE</scope>
    <source>
        <strain evidence="2">F2-12</strain>
    </source>
</reference>
<dbReference type="InterPro" id="IPR026371">
    <property type="entry name" value="PGF_CTERM"/>
</dbReference>
<dbReference type="GO" id="GO:0005886">
    <property type="term" value="C:plasma membrane"/>
    <property type="evidence" value="ECO:0007669"/>
    <property type="project" value="UniProtKB-SubCell"/>
</dbReference>
<dbReference type="NCBIfam" id="TIGR04126">
    <property type="entry name" value="PGF_CTERM"/>
    <property type="match status" value="1"/>
</dbReference>
<sequence>MVDEQPGFGPLAAMLALLRLGLLAGRD</sequence>
<name>A0A9R1CRY6_9EURY</name>
<comment type="caution">
    <text evidence="2">The sequence shown here is derived from an EMBL/GenBank/DDBJ whole genome shotgun (WGS) entry which is preliminary data.</text>
</comment>
<evidence type="ECO:0000256" key="1">
    <source>
        <dbReference type="ARBA" id="ARBA00022729"/>
    </source>
</evidence>
<proteinExistence type="predicted"/>
<keyword evidence="3" id="KW-1185">Reference proteome</keyword>
<dbReference type="AlphaFoldDB" id="A0A9R1CRY6"/>
<accession>A0A9R1CRY6</accession>
<dbReference type="EMBL" id="JAHLKM010000004">
    <property type="protein sequence ID" value="MCQ4332882.1"/>
    <property type="molecule type" value="Genomic_DNA"/>
</dbReference>
<organism evidence="2 3">
    <name type="scientific">Natronomonas aquatica</name>
    <dbReference type="NCBI Taxonomy" id="2841590"/>
    <lineage>
        <taxon>Archaea</taxon>
        <taxon>Methanobacteriati</taxon>
        <taxon>Methanobacteriota</taxon>
        <taxon>Stenosarchaea group</taxon>
        <taxon>Halobacteria</taxon>
        <taxon>Halobacteriales</taxon>
        <taxon>Natronomonadaceae</taxon>
        <taxon>Natronomonas</taxon>
    </lineage>
</organism>
<evidence type="ECO:0000313" key="2">
    <source>
        <dbReference type="EMBL" id="MCQ4332882.1"/>
    </source>
</evidence>
<evidence type="ECO:0000313" key="3">
    <source>
        <dbReference type="Proteomes" id="UP001139494"/>
    </source>
</evidence>
<keyword evidence="1" id="KW-0732">Signal</keyword>
<dbReference type="Proteomes" id="UP001139494">
    <property type="component" value="Unassembled WGS sequence"/>
</dbReference>
<protein>
    <submittedName>
        <fullName evidence="2">PGF-CTERM sorting domain-containing protein</fullName>
    </submittedName>
</protein>
<dbReference type="GO" id="GO:0030115">
    <property type="term" value="C:S-layer"/>
    <property type="evidence" value="ECO:0007669"/>
    <property type="project" value="UniProtKB-SubCell"/>
</dbReference>
<gene>
    <name evidence="2" type="ORF">KM295_05095</name>
</gene>